<protein>
    <submittedName>
        <fullName evidence="2">Uncharacterized protein</fullName>
    </submittedName>
</protein>
<name>A0A0N5BQ68_STREA</name>
<keyword evidence="1" id="KW-1185">Reference proteome</keyword>
<accession>A0A0N5BQ68</accession>
<dbReference type="Proteomes" id="UP000046392">
    <property type="component" value="Unplaced"/>
</dbReference>
<organism evidence="1 2">
    <name type="scientific">Strongyloides papillosus</name>
    <name type="common">Intestinal threadworm</name>
    <dbReference type="NCBI Taxonomy" id="174720"/>
    <lineage>
        <taxon>Eukaryota</taxon>
        <taxon>Metazoa</taxon>
        <taxon>Ecdysozoa</taxon>
        <taxon>Nematoda</taxon>
        <taxon>Chromadorea</taxon>
        <taxon>Rhabditida</taxon>
        <taxon>Tylenchina</taxon>
        <taxon>Panagrolaimomorpha</taxon>
        <taxon>Strongyloidoidea</taxon>
        <taxon>Strongyloididae</taxon>
        <taxon>Strongyloides</taxon>
    </lineage>
</organism>
<dbReference type="WBParaSite" id="SPAL_0000803800.1">
    <property type="protein sequence ID" value="SPAL_0000803800.1"/>
    <property type="gene ID" value="SPAL_0000803800"/>
</dbReference>
<reference evidence="2" key="1">
    <citation type="submission" date="2017-02" db="UniProtKB">
        <authorList>
            <consortium name="WormBaseParasite"/>
        </authorList>
    </citation>
    <scope>IDENTIFICATION</scope>
</reference>
<evidence type="ECO:0000313" key="1">
    <source>
        <dbReference type="Proteomes" id="UP000046392"/>
    </source>
</evidence>
<dbReference type="AlphaFoldDB" id="A0A0N5BQ68"/>
<proteinExistence type="predicted"/>
<sequence>MKGYNTDLQTMFGRNDDDSNNYGDFYVMTGQTNNVTAVNQQNNIIIDKIHRSKSMMELSKKDNKVLGLQQSIRYIEQPQNVRYIRQPHNIRYFEQQRNVRCFGKAQKFFDKKRVVNSSDPRTNNSAISAESIPYTSNIFTNKNDIYNNNILESFNVPHDYPFINDDKLEKDYLNMLETLKIDDRSIEEFTKTYHISCNIFDDIPIGPTNT</sequence>
<evidence type="ECO:0000313" key="2">
    <source>
        <dbReference type="WBParaSite" id="SPAL_0000803800.1"/>
    </source>
</evidence>